<reference evidence="2" key="2">
    <citation type="submission" date="2018-05" db="EMBL/GenBank/DDBJ databases">
        <title>OgluRS3 (Oryza glumaepatula Reference Sequence Version 3).</title>
        <authorList>
            <person name="Zhang J."/>
            <person name="Kudrna D."/>
            <person name="Lee S."/>
            <person name="Talag J."/>
            <person name="Welchert J."/>
            <person name="Wing R.A."/>
        </authorList>
    </citation>
    <scope>NUCLEOTIDE SEQUENCE [LARGE SCALE GENOMIC DNA]</scope>
</reference>
<dbReference type="STRING" id="40148.A0A0E0BC89"/>
<keyword evidence="3" id="KW-1185">Reference proteome</keyword>
<evidence type="ECO:0000313" key="2">
    <source>
        <dbReference type="EnsemblPlants" id="OGLUM10G14430.1"/>
    </source>
</evidence>
<feature type="chain" id="PRO_5002354389" evidence="1">
    <location>
        <begin position="28"/>
        <end position="257"/>
    </location>
</feature>
<keyword evidence="1" id="KW-0732">Signal</keyword>
<accession>A0A0E0BC89</accession>
<proteinExistence type="predicted"/>
<protein>
    <submittedName>
        <fullName evidence="2">Uncharacterized protein</fullName>
    </submittedName>
</protein>
<evidence type="ECO:0000256" key="1">
    <source>
        <dbReference type="SAM" id="SignalP"/>
    </source>
</evidence>
<dbReference type="AlphaFoldDB" id="A0A0E0BC89"/>
<evidence type="ECO:0000313" key="3">
    <source>
        <dbReference type="Proteomes" id="UP000026961"/>
    </source>
</evidence>
<dbReference type="Proteomes" id="UP000026961">
    <property type="component" value="Chromosome 10"/>
</dbReference>
<feature type="signal peptide" evidence="1">
    <location>
        <begin position="1"/>
        <end position="27"/>
    </location>
</feature>
<dbReference type="Gramene" id="OGLUM10G14430.1">
    <property type="protein sequence ID" value="OGLUM10G14430.1"/>
    <property type="gene ID" value="OGLUM10G14430"/>
</dbReference>
<sequence>MGQAHTLFVLLSLPCSFFSSSRPLAAAVTTAAAVARSCCEGGAAAVAPCSARGLLECIKLLGATGWCMQLNMAATSSRPAAALSLLRARGQCGSLLHPRCLRFSVAPVAAAKPEAVGTSGEAAAAPVEELAKSLQGVELFDLRGKVVPIVDLWKDMNFLSCFGRLIVFETIDDGCLHVCAVPFHLQKHKMFSFSTFAAPPPSQQLRAAAASGREKEKNEQSMGLAHITLCADVARADVAKTMVKTAPEGGGGLSVRY</sequence>
<dbReference type="EnsemblPlants" id="OGLUM10G14430.1">
    <property type="protein sequence ID" value="OGLUM10G14430.1"/>
    <property type="gene ID" value="OGLUM10G14430"/>
</dbReference>
<name>A0A0E0BC89_9ORYZ</name>
<dbReference type="HOGENOM" id="CLU_1083280_0_0_1"/>
<organism evidence="2">
    <name type="scientific">Oryza glumipatula</name>
    <dbReference type="NCBI Taxonomy" id="40148"/>
    <lineage>
        <taxon>Eukaryota</taxon>
        <taxon>Viridiplantae</taxon>
        <taxon>Streptophyta</taxon>
        <taxon>Embryophyta</taxon>
        <taxon>Tracheophyta</taxon>
        <taxon>Spermatophyta</taxon>
        <taxon>Magnoliopsida</taxon>
        <taxon>Liliopsida</taxon>
        <taxon>Poales</taxon>
        <taxon>Poaceae</taxon>
        <taxon>BOP clade</taxon>
        <taxon>Oryzoideae</taxon>
        <taxon>Oryzeae</taxon>
        <taxon>Oryzinae</taxon>
        <taxon>Oryza</taxon>
    </lineage>
</organism>
<reference evidence="2" key="1">
    <citation type="submission" date="2015-04" db="UniProtKB">
        <authorList>
            <consortium name="EnsemblPlants"/>
        </authorList>
    </citation>
    <scope>IDENTIFICATION</scope>
</reference>